<sequence length="48" mass="5900">MKKFILLKIKSDIGKRKAKMPYVPKEYPFYLRNLEEIMIVEEEIAYYE</sequence>
<dbReference type="AlphaFoldDB" id="A0A2K1NZE2"/>
<organism evidence="1 2">
    <name type="scientific">Petrotoga olearia DSM 13574</name>
    <dbReference type="NCBI Taxonomy" id="1122955"/>
    <lineage>
        <taxon>Bacteria</taxon>
        <taxon>Thermotogati</taxon>
        <taxon>Thermotogota</taxon>
        <taxon>Thermotogae</taxon>
        <taxon>Petrotogales</taxon>
        <taxon>Petrotogaceae</taxon>
        <taxon>Petrotoga</taxon>
    </lineage>
</organism>
<reference evidence="1 2" key="1">
    <citation type="submission" date="2013-12" db="EMBL/GenBank/DDBJ databases">
        <title>Comparative genomics of Petrotoga isolates.</title>
        <authorList>
            <person name="Nesbo C.L."/>
            <person name="Charchuk R."/>
            <person name="Chow K."/>
        </authorList>
    </citation>
    <scope>NUCLEOTIDE SEQUENCE [LARGE SCALE GENOMIC DNA]</scope>
    <source>
        <strain evidence="1 2">DSM 13574</strain>
    </source>
</reference>
<protein>
    <submittedName>
        <fullName evidence="1">Uncharacterized protein</fullName>
    </submittedName>
</protein>
<dbReference type="Proteomes" id="UP000236434">
    <property type="component" value="Unassembled WGS sequence"/>
</dbReference>
<accession>A0A2K1NZE2</accession>
<evidence type="ECO:0000313" key="2">
    <source>
        <dbReference type="Proteomes" id="UP000236434"/>
    </source>
</evidence>
<dbReference type="EMBL" id="AZRL01000017">
    <property type="protein sequence ID" value="PNR95903.1"/>
    <property type="molecule type" value="Genomic_DNA"/>
</dbReference>
<name>A0A2K1NZE2_9BACT</name>
<proteinExistence type="predicted"/>
<comment type="caution">
    <text evidence="1">The sequence shown here is derived from an EMBL/GenBank/DDBJ whole genome shotgun (WGS) entry which is preliminary data.</text>
</comment>
<dbReference type="RefSeq" id="WP_169924995.1">
    <property type="nucleotide sequence ID" value="NZ_AZRL01000017.1"/>
</dbReference>
<gene>
    <name evidence="1" type="ORF">X929_06870</name>
</gene>
<evidence type="ECO:0000313" key="1">
    <source>
        <dbReference type="EMBL" id="PNR95903.1"/>
    </source>
</evidence>